<organism evidence="1 2">
    <name type="scientific">Tanacetum coccineum</name>
    <dbReference type="NCBI Taxonomy" id="301880"/>
    <lineage>
        <taxon>Eukaryota</taxon>
        <taxon>Viridiplantae</taxon>
        <taxon>Streptophyta</taxon>
        <taxon>Embryophyta</taxon>
        <taxon>Tracheophyta</taxon>
        <taxon>Spermatophyta</taxon>
        <taxon>Magnoliopsida</taxon>
        <taxon>eudicotyledons</taxon>
        <taxon>Gunneridae</taxon>
        <taxon>Pentapetalae</taxon>
        <taxon>asterids</taxon>
        <taxon>campanulids</taxon>
        <taxon>Asterales</taxon>
        <taxon>Asteraceae</taxon>
        <taxon>Asteroideae</taxon>
        <taxon>Anthemideae</taxon>
        <taxon>Anthemidinae</taxon>
        <taxon>Tanacetum</taxon>
    </lineage>
</organism>
<gene>
    <name evidence="1" type="ORF">Tco_0860347</name>
</gene>
<name>A0ABQ5BEP5_9ASTR</name>
<evidence type="ECO:0000313" key="2">
    <source>
        <dbReference type="Proteomes" id="UP001151760"/>
    </source>
</evidence>
<comment type="caution">
    <text evidence="1">The sequence shown here is derived from an EMBL/GenBank/DDBJ whole genome shotgun (WGS) entry which is preliminary data.</text>
</comment>
<keyword evidence="2" id="KW-1185">Reference proteome</keyword>
<reference evidence="1" key="2">
    <citation type="submission" date="2022-01" db="EMBL/GenBank/DDBJ databases">
        <authorList>
            <person name="Yamashiro T."/>
            <person name="Shiraishi A."/>
            <person name="Satake H."/>
            <person name="Nakayama K."/>
        </authorList>
    </citation>
    <scope>NUCLEOTIDE SEQUENCE</scope>
</reference>
<protein>
    <submittedName>
        <fullName evidence="1">Uncharacterized protein</fullName>
    </submittedName>
</protein>
<accession>A0ABQ5BEP5</accession>
<reference evidence="1" key="1">
    <citation type="journal article" date="2022" name="Int. J. Mol. Sci.">
        <title>Draft Genome of Tanacetum Coccineum: Genomic Comparison of Closely Related Tanacetum-Family Plants.</title>
        <authorList>
            <person name="Yamashiro T."/>
            <person name="Shiraishi A."/>
            <person name="Nakayama K."/>
            <person name="Satake H."/>
        </authorList>
    </citation>
    <scope>NUCLEOTIDE SEQUENCE</scope>
</reference>
<sequence>MVYYGIIIKSIKRAFLTREEKVLRLPPMACFGFKVAVAPPPNHLPSSGESKKVRPLSAIGMANAKSKVPVKLHANEEHSISLEAIVPKTAYRATP</sequence>
<dbReference type="Proteomes" id="UP001151760">
    <property type="component" value="Unassembled WGS sequence"/>
</dbReference>
<evidence type="ECO:0000313" key="1">
    <source>
        <dbReference type="EMBL" id="GJT13305.1"/>
    </source>
</evidence>
<dbReference type="EMBL" id="BQNB010013218">
    <property type="protein sequence ID" value="GJT13305.1"/>
    <property type="molecule type" value="Genomic_DNA"/>
</dbReference>
<proteinExistence type="predicted"/>